<dbReference type="RefSeq" id="WP_374037371.1">
    <property type="nucleotide sequence ID" value="NZ_CP169082.1"/>
</dbReference>
<comment type="caution">
    <text evidence="3">The sequence shown here is derived from an EMBL/GenBank/DDBJ whole genome shotgun (WGS) entry which is preliminary data.</text>
</comment>
<dbReference type="Gene3D" id="3.30.2310.20">
    <property type="entry name" value="RelE-like"/>
    <property type="match status" value="1"/>
</dbReference>
<dbReference type="EMBL" id="JBHSLF010000018">
    <property type="protein sequence ID" value="MFC5344084.1"/>
    <property type="molecule type" value="Genomic_DNA"/>
</dbReference>
<reference evidence="4" key="1">
    <citation type="journal article" date="2019" name="Int. J. Syst. Evol. Microbiol.">
        <title>The Global Catalogue of Microorganisms (GCM) 10K type strain sequencing project: providing services to taxonomists for standard genome sequencing and annotation.</title>
        <authorList>
            <consortium name="The Broad Institute Genomics Platform"/>
            <consortium name="The Broad Institute Genome Sequencing Center for Infectious Disease"/>
            <person name="Wu L."/>
            <person name="Ma J."/>
        </authorList>
    </citation>
    <scope>NUCLEOTIDE SEQUENCE [LARGE SCALE GENOMIC DNA]</scope>
    <source>
        <strain evidence="4">JCM 12125</strain>
    </source>
</reference>
<evidence type="ECO:0000313" key="3">
    <source>
        <dbReference type="EMBL" id="MFC5344084.1"/>
    </source>
</evidence>
<gene>
    <name evidence="3" type="ORF">ACFPIE_09180</name>
</gene>
<dbReference type="InterPro" id="IPR051803">
    <property type="entry name" value="TA_system_RelE-like_toxin"/>
</dbReference>
<evidence type="ECO:0000256" key="1">
    <source>
        <dbReference type="ARBA" id="ARBA00006226"/>
    </source>
</evidence>
<sequence>MAARADLRAIYTQSAELFGFAQADAYAASFAQSFARIAAFPQIGRHRDDISPPARVLSHKSHVIIYDLEDDGAVVIRIRHAHEDWTVHSSGDDP</sequence>
<dbReference type="PANTHER" id="PTHR33755:SF9">
    <property type="entry name" value="TOXIN PARE1"/>
    <property type="match status" value="1"/>
</dbReference>
<proteinExistence type="inferred from homology"/>
<evidence type="ECO:0000313" key="4">
    <source>
        <dbReference type="Proteomes" id="UP001596152"/>
    </source>
</evidence>
<dbReference type="InterPro" id="IPR035093">
    <property type="entry name" value="RelE/ParE_toxin_dom_sf"/>
</dbReference>
<dbReference type="PANTHER" id="PTHR33755">
    <property type="entry name" value="TOXIN PARE1-RELATED"/>
    <property type="match status" value="1"/>
</dbReference>
<organism evidence="3 4">
    <name type="scientific">Brevundimonas staleyi</name>
    <dbReference type="NCBI Taxonomy" id="74326"/>
    <lineage>
        <taxon>Bacteria</taxon>
        <taxon>Pseudomonadati</taxon>
        <taxon>Pseudomonadota</taxon>
        <taxon>Alphaproteobacteria</taxon>
        <taxon>Caulobacterales</taxon>
        <taxon>Caulobacteraceae</taxon>
        <taxon>Brevundimonas</taxon>
    </lineage>
</organism>
<dbReference type="Proteomes" id="UP001596152">
    <property type="component" value="Unassembled WGS sequence"/>
</dbReference>
<dbReference type="InterPro" id="IPR007712">
    <property type="entry name" value="RelE/ParE_toxin"/>
</dbReference>
<name>A0ABW0FRQ4_9CAUL</name>
<dbReference type="Pfam" id="PF05016">
    <property type="entry name" value="ParE_toxin"/>
    <property type="match status" value="1"/>
</dbReference>
<keyword evidence="2" id="KW-1277">Toxin-antitoxin system</keyword>
<protein>
    <submittedName>
        <fullName evidence="3">Type II toxin-antitoxin system RelE/ParE family toxin</fullName>
    </submittedName>
</protein>
<evidence type="ECO:0000256" key="2">
    <source>
        <dbReference type="ARBA" id="ARBA00022649"/>
    </source>
</evidence>
<accession>A0ABW0FRQ4</accession>
<keyword evidence="4" id="KW-1185">Reference proteome</keyword>
<comment type="similarity">
    <text evidence="1">Belongs to the RelE toxin family.</text>
</comment>